<proteinExistence type="predicted"/>
<dbReference type="EMBL" id="JAAIYP010000038">
    <property type="protein sequence ID" value="NFV80996.1"/>
    <property type="molecule type" value="Genomic_DNA"/>
</dbReference>
<evidence type="ECO:0000259" key="6">
    <source>
        <dbReference type="PROSITE" id="PS51007"/>
    </source>
</evidence>
<keyword evidence="2 4" id="KW-0479">Metal-binding</keyword>
<evidence type="ECO:0000313" key="8">
    <source>
        <dbReference type="Proteomes" id="UP000480684"/>
    </source>
</evidence>
<dbReference type="GO" id="GO:0009055">
    <property type="term" value="F:electron transfer activity"/>
    <property type="evidence" value="ECO:0007669"/>
    <property type="project" value="InterPro"/>
</dbReference>
<dbReference type="AlphaFoldDB" id="A0A7C9QWI7"/>
<keyword evidence="1 4" id="KW-0349">Heme</keyword>
<evidence type="ECO:0000256" key="1">
    <source>
        <dbReference type="ARBA" id="ARBA00022617"/>
    </source>
</evidence>
<dbReference type="InterPro" id="IPR036909">
    <property type="entry name" value="Cyt_c-like_dom_sf"/>
</dbReference>
<evidence type="ECO:0000256" key="2">
    <source>
        <dbReference type="ARBA" id="ARBA00022723"/>
    </source>
</evidence>
<protein>
    <submittedName>
        <fullName evidence="7">Cytochrome c</fullName>
    </submittedName>
</protein>
<dbReference type="PROSITE" id="PS51007">
    <property type="entry name" value="CYTC"/>
    <property type="match status" value="1"/>
</dbReference>
<organism evidence="7 8">
    <name type="scientific">Magnetospirillum aberrantis SpK</name>
    <dbReference type="NCBI Taxonomy" id="908842"/>
    <lineage>
        <taxon>Bacteria</taxon>
        <taxon>Pseudomonadati</taxon>
        <taxon>Pseudomonadota</taxon>
        <taxon>Alphaproteobacteria</taxon>
        <taxon>Rhodospirillales</taxon>
        <taxon>Rhodospirillaceae</taxon>
        <taxon>Magnetospirillum</taxon>
    </lineage>
</organism>
<evidence type="ECO:0000256" key="4">
    <source>
        <dbReference type="PROSITE-ProRule" id="PRU00433"/>
    </source>
</evidence>
<reference evidence="7 8" key="1">
    <citation type="submission" date="2020-02" db="EMBL/GenBank/DDBJ databases">
        <authorList>
            <person name="Dziuba M."/>
            <person name="Kuznetsov B."/>
            <person name="Mardanov A."/>
            <person name="Ravin N."/>
            <person name="Grouzdev D."/>
        </authorList>
    </citation>
    <scope>NUCLEOTIDE SEQUENCE [LARGE SCALE GENOMIC DNA]</scope>
    <source>
        <strain evidence="7 8">SpK</strain>
    </source>
</reference>
<dbReference type="InterPro" id="IPR009056">
    <property type="entry name" value="Cyt_c-like_dom"/>
</dbReference>
<keyword evidence="5" id="KW-0732">Signal</keyword>
<evidence type="ECO:0000256" key="5">
    <source>
        <dbReference type="SAM" id="SignalP"/>
    </source>
</evidence>
<dbReference type="Proteomes" id="UP000480684">
    <property type="component" value="Unassembled WGS sequence"/>
</dbReference>
<name>A0A7C9QWI7_9PROT</name>
<feature type="signal peptide" evidence="5">
    <location>
        <begin position="1"/>
        <end position="22"/>
    </location>
</feature>
<feature type="domain" description="Cytochrome c" evidence="6">
    <location>
        <begin position="131"/>
        <end position="217"/>
    </location>
</feature>
<evidence type="ECO:0000313" key="7">
    <source>
        <dbReference type="EMBL" id="NFV80996.1"/>
    </source>
</evidence>
<sequence>MKSFAAVAVVLALTGTAAPALAHGTVAAWFGGQITETADESRIEFAVRDGGIRVWVRDHSDRPLTASGKATLLVNGKKQDVALKADGEMLSSDAAITSADKVAAILSLTVNGKPVSARFSQEAVVTPQLSAQAAAGKVAFEQVCSKCHGTALRGSDSAPPLLHQFYQLGSGHGDDVILAAATSGAKSHMWKFGDMPKPEGLKPGQEKDVLAFIRAMQAANGFAGTGAGMPAGMPMDHSGHMSH</sequence>
<comment type="caution">
    <text evidence="7">The sequence shown here is derived from an EMBL/GenBank/DDBJ whole genome shotgun (WGS) entry which is preliminary data.</text>
</comment>
<dbReference type="GO" id="GO:0020037">
    <property type="term" value="F:heme binding"/>
    <property type="evidence" value="ECO:0007669"/>
    <property type="project" value="InterPro"/>
</dbReference>
<keyword evidence="8" id="KW-1185">Reference proteome</keyword>
<dbReference type="GO" id="GO:0046872">
    <property type="term" value="F:metal ion binding"/>
    <property type="evidence" value="ECO:0007669"/>
    <property type="project" value="UniProtKB-KW"/>
</dbReference>
<gene>
    <name evidence="7" type="ORF">G4223_12835</name>
</gene>
<keyword evidence="3 4" id="KW-0408">Iron</keyword>
<dbReference type="Gene3D" id="1.10.760.10">
    <property type="entry name" value="Cytochrome c-like domain"/>
    <property type="match status" value="1"/>
</dbReference>
<dbReference type="Pfam" id="PF00034">
    <property type="entry name" value="Cytochrom_C"/>
    <property type="match status" value="1"/>
</dbReference>
<evidence type="ECO:0000256" key="3">
    <source>
        <dbReference type="ARBA" id="ARBA00023004"/>
    </source>
</evidence>
<dbReference type="RefSeq" id="WP_163680214.1">
    <property type="nucleotide sequence ID" value="NZ_JAAIYP010000038.1"/>
</dbReference>
<feature type="chain" id="PRO_5028867448" evidence="5">
    <location>
        <begin position="23"/>
        <end position="243"/>
    </location>
</feature>
<accession>A0A7C9QWI7</accession>
<dbReference type="SUPFAM" id="SSF46626">
    <property type="entry name" value="Cytochrome c"/>
    <property type="match status" value="1"/>
</dbReference>